<dbReference type="InterPro" id="IPR052277">
    <property type="entry name" value="INM_ESCRT-Associated"/>
</dbReference>
<dbReference type="Gene3D" id="3.30.70.330">
    <property type="match status" value="1"/>
</dbReference>
<dbReference type="PANTHER" id="PTHR13428">
    <property type="entry name" value="INNER NUCLEAR MEMBRANE PROTEIN MAN1 LEM DOMAIN CONTAINING PROTEIN"/>
    <property type="match status" value="1"/>
</dbReference>
<dbReference type="InterPro" id="IPR035979">
    <property type="entry name" value="RBD_domain_sf"/>
</dbReference>
<evidence type="ECO:0000259" key="9">
    <source>
        <dbReference type="PROSITE" id="PS50954"/>
    </source>
</evidence>
<proteinExistence type="predicted"/>
<evidence type="ECO:0000313" key="11">
    <source>
        <dbReference type="Proteomes" id="UP000639338"/>
    </source>
</evidence>
<evidence type="ECO:0000256" key="2">
    <source>
        <dbReference type="ARBA" id="ARBA00022553"/>
    </source>
</evidence>
<comment type="caution">
    <text evidence="10">The sequence shown here is derived from an EMBL/GenBank/DDBJ whole genome shotgun (WGS) entry which is preliminary data.</text>
</comment>
<dbReference type="AlphaFoldDB" id="A0A834XMQ2"/>
<feature type="region of interest" description="Disordered" evidence="7">
    <location>
        <begin position="42"/>
        <end position="218"/>
    </location>
</feature>
<dbReference type="FunFam" id="1.10.10.1180:FF:000002">
    <property type="entry name" value="LEM domain-containing protein 2"/>
    <property type="match status" value="1"/>
</dbReference>
<keyword evidence="6" id="KW-0539">Nucleus</keyword>
<evidence type="ECO:0000256" key="3">
    <source>
        <dbReference type="ARBA" id="ARBA00022692"/>
    </source>
</evidence>
<dbReference type="InterPro" id="IPR034394">
    <property type="entry name" value="Man1_RRM"/>
</dbReference>
<gene>
    <name evidence="10" type="ORF">HCN44_000945</name>
</gene>
<dbReference type="GO" id="GO:0030514">
    <property type="term" value="P:negative regulation of BMP signaling pathway"/>
    <property type="evidence" value="ECO:0007669"/>
    <property type="project" value="TreeGrafter"/>
</dbReference>
<dbReference type="PROSITE" id="PS50954">
    <property type="entry name" value="LEM"/>
    <property type="match status" value="1"/>
</dbReference>
<name>A0A834XMQ2_APHGI</name>
<keyword evidence="5 8" id="KW-0472">Membrane</keyword>
<dbReference type="Proteomes" id="UP000639338">
    <property type="component" value="Unassembled WGS sequence"/>
</dbReference>
<dbReference type="SUPFAM" id="SSF54928">
    <property type="entry name" value="RNA-binding domain, RBD"/>
    <property type="match status" value="1"/>
</dbReference>
<reference evidence="10 11" key="1">
    <citation type="submission" date="2020-08" db="EMBL/GenBank/DDBJ databases">
        <title>Aphidius gifuensis genome sequencing and assembly.</title>
        <authorList>
            <person name="Du Z."/>
        </authorList>
    </citation>
    <scope>NUCLEOTIDE SEQUENCE [LARGE SCALE GENOMIC DNA]</scope>
    <source>
        <strain evidence="10">YNYX2018</strain>
        <tissue evidence="10">Adults</tissue>
    </source>
</reference>
<dbReference type="GO" id="GO:0006998">
    <property type="term" value="P:nuclear envelope organization"/>
    <property type="evidence" value="ECO:0007669"/>
    <property type="project" value="TreeGrafter"/>
</dbReference>
<dbReference type="InterPro" id="IPR012677">
    <property type="entry name" value="Nucleotide-bd_a/b_plait_sf"/>
</dbReference>
<keyword evidence="3 8" id="KW-0812">Transmembrane</keyword>
<comment type="subcellular location">
    <subcellularLocation>
        <location evidence="1">Nucleus inner membrane</location>
        <topology evidence="1">Multi-pass membrane protein</topology>
    </subcellularLocation>
</comment>
<dbReference type="OrthoDB" id="118234at2759"/>
<dbReference type="SMART" id="SM00540">
    <property type="entry name" value="LEM"/>
    <property type="match status" value="1"/>
</dbReference>
<feature type="transmembrane region" description="Helical" evidence="8">
    <location>
        <begin position="568"/>
        <end position="588"/>
    </location>
</feature>
<evidence type="ECO:0000256" key="7">
    <source>
        <dbReference type="SAM" id="MobiDB-lite"/>
    </source>
</evidence>
<accession>A0A834XMQ2</accession>
<evidence type="ECO:0000256" key="6">
    <source>
        <dbReference type="ARBA" id="ARBA00023242"/>
    </source>
</evidence>
<dbReference type="InterPro" id="IPR011015">
    <property type="entry name" value="LEM/LEM-like_dom_sf"/>
</dbReference>
<dbReference type="InterPro" id="IPR003887">
    <property type="entry name" value="LEM_dom"/>
</dbReference>
<evidence type="ECO:0000256" key="8">
    <source>
        <dbReference type="SAM" id="Phobius"/>
    </source>
</evidence>
<dbReference type="GO" id="GO:0005637">
    <property type="term" value="C:nuclear inner membrane"/>
    <property type="evidence" value="ECO:0007669"/>
    <property type="project" value="UniProtKB-SubCell"/>
</dbReference>
<feature type="domain" description="LEM" evidence="9">
    <location>
        <begin position="1"/>
        <end position="44"/>
    </location>
</feature>
<dbReference type="GO" id="GO:0031490">
    <property type="term" value="F:chromatin DNA binding"/>
    <property type="evidence" value="ECO:0007669"/>
    <property type="project" value="TreeGrafter"/>
</dbReference>
<dbReference type="Gene3D" id="1.10.10.1180">
    <property type="entry name" value="MAN1, winged-helix domain"/>
    <property type="match status" value="1"/>
</dbReference>
<dbReference type="EMBL" id="JACMRX010000005">
    <property type="protein sequence ID" value="KAF7988372.1"/>
    <property type="molecule type" value="Genomic_DNA"/>
</dbReference>
<dbReference type="Pfam" id="PF03020">
    <property type="entry name" value="LEM"/>
    <property type="match status" value="1"/>
</dbReference>
<sequence>MSAETFTDQELRTKLASFGHPIVPVTPTTRKILIKKLNNLMASKGGSGGSRHSLAARYSSDETDDDTSSTTNRKKKLAAVNRRQTMANPMPPPAAAPPPPPASSTTTTSSTIINTATGGQKSPTKRRTASRNSESKEIQSEFDDDVSTNSTSRGSSRKEKLHSKTSSKNNKDDGLETGSDSDLPDDDYTKPYSPIKYKNNTESSSSTKITTTTTSTSTNNFDLRKDILKLNDNDSSSKSTYESKRKLMNNTKDDKYISPPFKPDISPIPMIKDDKTYKRDDLKVNDLLANYESPYLSDFTRRLSSQTAGATLPSRTSVKTTSLRHSLRPEAKDLDTNGHYSNYRSTFNTSTSRYAAPTNDRPRDIVTRAFKTPVNTAKDDTRNNNQNMISMVLVIVLALFFGVIAVVYLGLGGKTETFPSLPAETGVPLCSQSDHDKPGVNCLLKENVATVMQLLKKIRPILVRKSISSACDDKDERPYITDSEVISMLKSNKVKPFEITSDLHNAQLLIFENPKWGISLIEIDDKADVSSQVLDSMEKVFQARLEGKVGMIMTNVDLPINCLIKRKVFTVLSTIIIIAIGLAAAFGIHKLTLWYIKYKKSTENEIYQLVSEIISMVELHYQNSATTSPGGSQESYVAINHVRDNLIPPKDRKKMSSIWEKALKFIDENESRIRREVQQVSGEEFYVWRWLPNLNTSNTSLNAAGGNNNTKKTKVWQGQAFETMEGSVNSLAVSPTPCLKMRHMFDPDVEIEDDWEVKIQDAVLEKCGDNVKVLHIRVDRGSREGCVYVKCMTHEDAGKAYRALHGCWFDGKLVTVKYLRLERYHERYPDAIRCSQPLKPSNNLRSSLQSHQWQNSLEAI</sequence>
<keyword evidence="4 8" id="KW-1133">Transmembrane helix</keyword>
<feature type="compositionally biased region" description="Low complexity" evidence="7">
    <location>
        <begin position="200"/>
        <end position="218"/>
    </location>
</feature>
<dbReference type="Pfam" id="PF09402">
    <property type="entry name" value="MSC"/>
    <property type="match status" value="1"/>
</dbReference>
<dbReference type="PANTHER" id="PTHR13428:SF12">
    <property type="entry name" value="INNER NUCLEAR MEMBRANE PROTEIN MAN1"/>
    <property type="match status" value="1"/>
</dbReference>
<evidence type="ECO:0000256" key="5">
    <source>
        <dbReference type="ARBA" id="ARBA00023136"/>
    </source>
</evidence>
<feature type="compositionally biased region" description="Pro residues" evidence="7">
    <location>
        <begin position="89"/>
        <end position="102"/>
    </location>
</feature>
<dbReference type="CDD" id="cd12934">
    <property type="entry name" value="LEM"/>
    <property type="match status" value="1"/>
</dbReference>
<dbReference type="InterPro" id="IPR018996">
    <property type="entry name" value="Man1/Src1-like_C"/>
</dbReference>
<dbReference type="Gene3D" id="1.10.720.40">
    <property type="match status" value="1"/>
</dbReference>
<keyword evidence="2" id="KW-0597">Phosphoprotein</keyword>
<evidence type="ECO:0000313" key="10">
    <source>
        <dbReference type="EMBL" id="KAF7988372.1"/>
    </source>
</evidence>
<protein>
    <recommendedName>
        <fullName evidence="9">LEM domain-containing protein</fullName>
    </recommendedName>
</protein>
<dbReference type="FunFam" id="3.30.70.330:FF:000176">
    <property type="entry name" value="Inner nuclear membrane protein Man1"/>
    <property type="match status" value="1"/>
</dbReference>
<dbReference type="InterPro" id="IPR041885">
    <property type="entry name" value="MAN1_winged_helix_dom"/>
</dbReference>
<dbReference type="CDD" id="cd12286">
    <property type="entry name" value="RRM_Man1"/>
    <property type="match status" value="1"/>
</dbReference>
<keyword evidence="11" id="KW-1185">Reference proteome</keyword>
<dbReference type="SUPFAM" id="SSF63451">
    <property type="entry name" value="LEM domain"/>
    <property type="match status" value="1"/>
</dbReference>
<evidence type="ECO:0000256" key="1">
    <source>
        <dbReference type="ARBA" id="ARBA00004473"/>
    </source>
</evidence>
<organism evidence="10 11">
    <name type="scientific">Aphidius gifuensis</name>
    <name type="common">Parasitoid wasp</name>
    <dbReference type="NCBI Taxonomy" id="684658"/>
    <lineage>
        <taxon>Eukaryota</taxon>
        <taxon>Metazoa</taxon>
        <taxon>Ecdysozoa</taxon>
        <taxon>Arthropoda</taxon>
        <taxon>Hexapoda</taxon>
        <taxon>Insecta</taxon>
        <taxon>Pterygota</taxon>
        <taxon>Neoptera</taxon>
        <taxon>Endopterygota</taxon>
        <taxon>Hymenoptera</taxon>
        <taxon>Apocrita</taxon>
        <taxon>Ichneumonoidea</taxon>
        <taxon>Braconidae</taxon>
        <taxon>Aphidiinae</taxon>
        <taxon>Aphidius</taxon>
    </lineage>
</organism>
<evidence type="ECO:0000256" key="4">
    <source>
        <dbReference type="ARBA" id="ARBA00022989"/>
    </source>
</evidence>
<feature type="compositionally biased region" description="Low complexity" evidence="7">
    <location>
        <begin position="103"/>
        <end position="117"/>
    </location>
</feature>
<feature type="transmembrane region" description="Helical" evidence="8">
    <location>
        <begin position="388"/>
        <end position="411"/>
    </location>
</feature>